<proteinExistence type="inferred from homology"/>
<dbReference type="GO" id="GO:0016491">
    <property type="term" value="F:oxidoreductase activity"/>
    <property type="evidence" value="ECO:0007669"/>
    <property type="project" value="InterPro"/>
</dbReference>
<protein>
    <recommendedName>
        <fullName evidence="5">Nitroreductase</fullName>
    </recommendedName>
</protein>
<evidence type="ECO:0000256" key="2">
    <source>
        <dbReference type="ARBA" id="ARBA00049106"/>
    </source>
</evidence>
<dbReference type="Gene3D" id="2.30.110.10">
    <property type="entry name" value="Electron Transport, Fmn-binding Protein, Chain A"/>
    <property type="match status" value="1"/>
</dbReference>
<dbReference type="GO" id="GO:0070967">
    <property type="term" value="F:coenzyme F420 binding"/>
    <property type="evidence" value="ECO:0007669"/>
    <property type="project" value="TreeGrafter"/>
</dbReference>
<comment type="similarity">
    <text evidence="1">Belongs to the F420H(2)-dependent quinone reductase family.</text>
</comment>
<dbReference type="GO" id="GO:0005886">
    <property type="term" value="C:plasma membrane"/>
    <property type="evidence" value="ECO:0007669"/>
    <property type="project" value="TreeGrafter"/>
</dbReference>
<comment type="catalytic activity">
    <reaction evidence="2">
        <text>oxidized coenzyme F420-(gamma-L-Glu)(n) + a quinol + H(+) = reduced coenzyme F420-(gamma-L-Glu)(n) + a quinone</text>
        <dbReference type="Rhea" id="RHEA:39663"/>
        <dbReference type="Rhea" id="RHEA-COMP:12939"/>
        <dbReference type="Rhea" id="RHEA-COMP:14378"/>
        <dbReference type="ChEBI" id="CHEBI:15378"/>
        <dbReference type="ChEBI" id="CHEBI:24646"/>
        <dbReference type="ChEBI" id="CHEBI:132124"/>
        <dbReference type="ChEBI" id="CHEBI:133980"/>
        <dbReference type="ChEBI" id="CHEBI:139511"/>
    </reaction>
</comment>
<gene>
    <name evidence="3" type="ORF">NWFMUON74_43320</name>
</gene>
<dbReference type="KEGG" id="nwl:NWFMUON74_43320"/>
<dbReference type="Proteomes" id="UP000516173">
    <property type="component" value="Chromosome"/>
</dbReference>
<keyword evidence="4" id="KW-1185">Reference proteome</keyword>
<evidence type="ECO:0008006" key="5">
    <source>
        <dbReference type="Google" id="ProtNLM"/>
    </source>
</evidence>
<dbReference type="PANTHER" id="PTHR39428">
    <property type="entry name" value="F420H(2)-DEPENDENT QUINONE REDUCTASE RV1261C"/>
    <property type="match status" value="1"/>
</dbReference>
<dbReference type="NCBIfam" id="TIGR00026">
    <property type="entry name" value="hi_GC_TIGR00026"/>
    <property type="match status" value="1"/>
</dbReference>
<sequence length="173" mass="19209">MGHRIETAVHYGEQVPRNPLSAVGRAIARRPSVMRAAPAVVRLERLVRRLSGGRRGVLDIAGLPSMELTVTGRKSGLPRTVSLLYVPDGPDTYLLVGSNWGRPGHPAWSANLDAAEHAEIHSGGERFKVRVRRLAGPERDSAWQRAVAYWPGYTMEQRLAGPRVFRIYQLSRI</sequence>
<dbReference type="PANTHER" id="PTHR39428:SF1">
    <property type="entry name" value="F420H(2)-DEPENDENT QUINONE REDUCTASE RV1261C"/>
    <property type="match status" value="1"/>
</dbReference>
<dbReference type="InterPro" id="IPR012349">
    <property type="entry name" value="Split_barrel_FMN-bd"/>
</dbReference>
<dbReference type="AlphaFoldDB" id="A0A7G1KN98"/>
<name>A0A7G1KN98_9NOCA</name>
<dbReference type="InterPro" id="IPR004378">
    <property type="entry name" value="F420H2_quin_Rdtase"/>
</dbReference>
<reference evidence="3 4" key="1">
    <citation type="submission" date="2020-08" db="EMBL/GenBank/DDBJ databases">
        <title>Genome Sequencing of Nocardia wallacei strain FMUON74 and assembly.</title>
        <authorList>
            <person name="Toyokawa M."/>
            <person name="Uesaka K."/>
        </authorList>
    </citation>
    <scope>NUCLEOTIDE SEQUENCE [LARGE SCALE GENOMIC DNA]</scope>
    <source>
        <strain evidence="3 4">FMUON74</strain>
    </source>
</reference>
<dbReference type="EMBL" id="AP023396">
    <property type="protein sequence ID" value="BCK56560.1"/>
    <property type="molecule type" value="Genomic_DNA"/>
</dbReference>
<evidence type="ECO:0000313" key="3">
    <source>
        <dbReference type="EMBL" id="BCK56560.1"/>
    </source>
</evidence>
<evidence type="ECO:0000256" key="1">
    <source>
        <dbReference type="ARBA" id="ARBA00008710"/>
    </source>
</evidence>
<accession>A0A7G1KN98</accession>
<dbReference type="Pfam" id="PF04075">
    <property type="entry name" value="F420H2_quin_red"/>
    <property type="match status" value="1"/>
</dbReference>
<evidence type="ECO:0000313" key="4">
    <source>
        <dbReference type="Proteomes" id="UP000516173"/>
    </source>
</evidence>
<organism evidence="3 4">
    <name type="scientific">Nocardia wallacei</name>
    <dbReference type="NCBI Taxonomy" id="480035"/>
    <lineage>
        <taxon>Bacteria</taxon>
        <taxon>Bacillati</taxon>
        <taxon>Actinomycetota</taxon>
        <taxon>Actinomycetes</taxon>
        <taxon>Mycobacteriales</taxon>
        <taxon>Nocardiaceae</taxon>
        <taxon>Nocardia</taxon>
    </lineage>
</organism>